<evidence type="ECO:0000313" key="4">
    <source>
        <dbReference type="EMBL" id="RKN75535.1"/>
    </source>
</evidence>
<dbReference type="OrthoDB" id="3268878at2"/>
<sequence>MSKGSFPRFPRSPRAGRPARRPARFRTPVVVTVAALIPAGVAGWLLWDAEADGGKKAPVAAASSASSASSAAPGRSPASQAPSQLSSPEGKAPSASGSPGAPDPSPAAADDGPLPDGPLKGKVVVVDPGHNIRNSEHTAEIDRSVDIGTGRKECDTTGTSTDDGYAEASFSLDVAHRLRTILRSQGAKVVFTHDGERPYGPCVDERAAIGNRAHADAAVSVHADGSAVGNRGFHVILPAAVKGGRADTSPIVGPSKELGVRIAGHFVRVTRSAASNYIGGGTGLDTRGDLGGLNLSTVPKVFIECGNMRDPQDAALLTDGAWRQKAAQGIADGITDFLDG</sequence>
<proteinExistence type="predicted"/>
<dbReference type="Pfam" id="PF01520">
    <property type="entry name" value="Amidase_3"/>
    <property type="match status" value="1"/>
</dbReference>
<dbReference type="RefSeq" id="WP_120754400.1">
    <property type="nucleotide sequence ID" value="NZ_JBIBGF010000002.1"/>
</dbReference>
<name>A0A3B0BQD9_9ACTN</name>
<feature type="region of interest" description="Disordered" evidence="2">
    <location>
        <begin position="66"/>
        <end position="160"/>
    </location>
</feature>
<dbReference type="GO" id="GO:0030288">
    <property type="term" value="C:outer membrane-bounded periplasmic space"/>
    <property type="evidence" value="ECO:0007669"/>
    <property type="project" value="TreeGrafter"/>
</dbReference>
<dbReference type="SMART" id="SM00646">
    <property type="entry name" value="Ami_3"/>
    <property type="match status" value="1"/>
</dbReference>
<accession>A0A3B0BQD9</accession>
<organism evidence="4 5">
    <name type="scientific">Streptomyces klenkii</name>
    <dbReference type="NCBI Taxonomy" id="1420899"/>
    <lineage>
        <taxon>Bacteria</taxon>
        <taxon>Bacillati</taxon>
        <taxon>Actinomycetota</taxon>
        <taxon>Actinomycetes</taxon>
        <taxon>Kitasatosporales</taxon>
        <taxon>Streptomycetaceae</taxon>
        <taxon>Streptomyces</taxon>
    </lineage>
</organism>
<evidence type="ECO:0000256" key="2">
    <source>
        <dbReference type="SAM" id="MobiDB-lite"/>
    </source>
</evidence>
<dbReference type="InterPro" id="IPR050695">
    <property type="entry name" value="N-acetylmuramoyl_amidase_3"/>
</dbReference>
<dbReference type="GO" id="GO:0008745">
    <property type="term" value="F:N-acetylmuramoyl-L-alanine amidase activity"/>
    <property type="evidence" value="ECO:0007669"/>
    <property type="project" value="InterPro"/>
</dbReference>
<feature type="region of interest" description="Disordered" evidence="2">
    <location>
        <begin position="1"/>
        <end position="21"/>
    </location>
</feature>
<dbReference type="InterPro" id="IPR002508">
    <property type="entry name" value="MurNAc-LAA_cat"/>
</dbReference>
<evidence type="ECO:0000313" key="5">
    <source>
        <dbReference type="Proteomes" id="UP000270343"/>
    </source>
</evidence>
<feature type="domain" description="MurNAc-LAA" evidence="3">
    <location>
        <begin position="207"/>
        <end position="335"/>
    </location>
</feature>
<dbReference type="AlphaFoldDB" id="A0A3B0BQD9"/>
<reference evidence="4 5" key="1">
    <citation type="journal article" date="2015" name="Antonie Van Leeuwenhoek">
        <title>Streptomyces klenkii sp. nov., isolated from deep marine sediment.</title>
        <authorList>
            <person name="Veyisoglu A."/>
            <person name="Sahin N."/>
        </authorList>
    </citation>
    <scope>NUCLEOTIDE SEQUENCE [LARGE SCALE GENOMIC DNA]</scope>
    <source>
        <strain evidence="4 5">KCTC 29202</strain>
    </source>
</reference>
<dbReference type="CDD" id="cd02696">
    <property type="entry name" value="MurNAc-LAA"/>
    <property type="match status" value="1"/>
</dbReference>
<dbReference type="EMBL" id="RBAM01000003">
    <property type="protein sequence ID" value="RKN75535.1"/>
    <property type="molecule type" value="Genomic_DNA"/>
</dbReference>
<keyword evidence="5" id="KW-1185">Reference proteome</keyword>
<feature type="compositionally biased region" description="Basic and acidic residues" evidence="2">
    <location>
        <begin position="133"/>
        <end position="155"/>
    </location>
</feature>
<dbReference type="PANTHER" id="PTHR30404">
    <property type="entry name" value="N-ACETYLMURAMOYL-L-ALANINE AMIDASE"/>
    <property type="match status" value="1"/>
</dbReference>
<dbReference type="Gene3D" id="3.40.630.40">
    <property type="entry name" value="Zn-dependent exopeptidases"/>
    <property type="match status" value="1"/>
</dbReference>
<comment type="caution">
    <text evidence="4">The sequence shown here is derived from an EMBL/GenBank/DDBJ whole genome shotgun (WGS) entry which is preliminary data.</text>
</comment>
<evidence type="ECO:0000259" key="3">
    <source>
        <dbReference type="SMART" id="SM00646"/>
    </source>
</evidence>
<keyword evidence="1" id="KW-0378">Hydrolase</keyword>
<feature type="compositionally biased region" description="Low complexity" evidence="2">
    <location>
        <begin position="1"/>
        <end position="16"/>
    </location>
</feature>
<dbReference type="GO" id="GO:0009253">
    <property type="term" value="P:peptidoglycan catabolic process"/>
    <property type="evidence" value="ECO:0007669"/>
    <property type="project" value="InterPro"/>
</dbReference>
<dbReference type="Proteomes" id="UP000270343">
    <property type="component" value="Unassembled WGS sequence"/>
</dbReference>
<feature type="compositionally biased region" description="Low complexity" evidence="2">
    <location>
        <begin position="66"/>
        <end position="121"/>
    </location>
</feature>
<gene>
    <name evidence="4" type="ORF">D7231_08930</name>
</gene>
<dbReference type="SUPFAM" id="SSF53187">
    <property type="entry name" value="Zn-dependent exopeptidases"/>
    <property type="match status" value="1"/>
</dbReference>
<dbReference type="PANTHER" id="PTHR30404:SF0">
    <property type="entry name" value="N-ACETYLMURAMOYL-L-ALANINE AMIDASE AMIC"/>
    <property type="match status" value="1"/>
</dbReference>
<evidence type="ECO:0000256" key="1">
    <source>
        <dbReference type="ARBA" id="ARBA00022801"/>
    </source>
</evidence>
<protein>
    <submittedName>
        <fullName evidence="4">N-acetylmuramoyl-L-alanine amidase</fullName>
    </submittedName>
</protein>